<dbReference type="AlphaFoldDB" id="A0A3M8BGT6"/>
<gene>
    <name evidence="2" type="ORF">BAG01nite_43810</name>
    <name evidence="3" type="ORF">EB820_00460</name>
</gene>
<proteinExistence type="predicted"/>
<organism evidence="3 4">
    <name type="scientific">Brevibacillus agri</name>
    <dbReference type="NCBI Taxonomy" id="51101"/>
    <lineage>
        <taxon>Bacteria</taxon>
        <taxon>Bacillati</taxon>
        <taxon>Bacillota</taxon>
        <taxon>Bacilli</taxon>
        <taxon>Bacillales</taxon>
        <taxon>Paenibacillaceae</taxon>
        <taxon>Brevibacillus</taxon>
    </lineage>
</organism>
<dbReference type="Gene3D" id="3.30.470.30">
    <property type="entry name" value="DNA ligase/mRNA capping enzyme"/>
    <property type="match status" value="1"/>
</dbReference>
<dbReference type="PANTHER" id="PTHR43883">
    <property type="entry name" value="SLR0207 PROTEIN"/>
    <property type="match status" value="1"/>
</dbReference>
<dbReference type="OrthoDB" id="255834at2"/>
<reference evidence="2 5" key="2">
    <citation type="submission" date="2019-06" db="EMBL/GenBank/DDBJ databases">
        <title>Whole genome shotgun sequence of Brevibacillus agri NBRC 15538.</title>
        <authorList>
            <person name="Hosoyama A."/>
            <person name="Uohara A."/>
            <person name="Ohji S."/>
            <person name="Ichikawa N."/>
        </authorList>
    </citation>
    <scope>NUCLEOTIDE SEQUENCE [LARGE SCALE GENOMIC DNA]</scope>
    <source>
        <strain evidence="2 5">NBRC 15538</strain>
    </source>
</reference>
<evidence type="ECO:0000313" key="2">
    <source>
        <dbReference type="EMBL" id="GED28279.1"/>
    </source>
</evidence>
<comment type="caution">
    <text evidence="3">The sequence shown here is derived from an EMBL/GenBank/DDBJ whole genome shotgun (WGS) entry which is preliminary data.</text>
</comment>
<dbReference type="EMBL" id="RHHN01000001">
    <property type="protein sequence ID" value="RNB62187.1"/>
    <property type="molecule type" value="Genomic_DNA"/>
</dbReference>
<keyword evidence="5" id="KW-1185">Reference proteome</keyword>
<dbReference type="InterPro" id="IPR052732">
    <property type="entry name" value="Cell-binding_unc_protein"/>
</dbReference>
<dbReference type="GO" id="GO:0016874">
    <property type="term" value="F:ligase activity"/>
    <property type="evidence" value="ECO:0007669"/>
    <property type="project" value="UniProtKB-KW"/>
</dbReference>
<dbReference type="Proteomes" id="UP000317180">
    <property type="component" value="Unassembled WGS sequence"/>
</dbReference>
<dbReference type="RefSeq" id="WP_005836429.1">
    <property type="nucleotide sequence ID" value="NZ_BJOD01000065.1"/>
</dbReference>
<dbReference type="PANTHER" id="PTHR43883:SF1">
    <property type="entry name" value="GLUCONOKINASE"/>
    <property type="match status" value="1"/>
</dbReference>
<evidence type="ECO:0000313" key="3">
    <source>
        <dbReference type="EMBL" id="RNB62187.1"/>
    </source>
</evidence>
<evidence type="ECO:0000259" key="1">
    <source>
        <dbReference type="Pfam" id="PF09414"/>
    </source>
</evidence>
<name>A0A3M8BGT6_9BACL</name>
<dbReference type="InterPro" id="IPR021122">
    <property type="entry name" value="RNA_ligase_dom_REL/Rnl2"/>
</dbReference>
<evidence type="ECO:0000313" key="5">
    <source>
        <dbReference type="Proteomes" id="UP000317180"/>
    </source>
</evidence>
<feature type="domain" description="RNA ligase" evidence="1">
    <location>
        <begin position="40"/>
        <end position="192"/>
    </location>
</feature>
<dbReference type="Proteomes" id="UP000276178">
    <property type="component" value="Unassembled WGS sequence"/>
</dbReference>
<accession>A0A3M8BGT6</accession>
<dbReference type="SUPFAM" id="SSF56091">
    <property type="entry name" value="DNA ligase/mRNA capping enzyme, catalytic domain"/>
    <property type="match status" value="1"/>
</dbReference>
<protein>
    <submittedName>
        <fullName evidence="3">2'-5' RNA ligase</fullName>
    </submittedName>
</protein>
<dbReference type="Pfam" id="PF09414">
    <property type="entry name" value="RNA_ligase"/>
    <property type="match status" value="1"/>
</dbReference>
<dbReference type="EMBL" id="BJOD01000065">
    <property type="protein sequence ID" value="GED28279.1"/>
    <property type="molecule type" value="Genomic_DNA"/>
</dbReference>
<reference evidence="3 4" key="1">
    <citation type="submission" date="2018-10" db="EMBL/GenBank/DDBJ databases">
        <title>Phylogenomics of Brevibacillus.</title>
        <authorList>
            <person name="Dunlap C."/>
        </authorList>
    </citation>
    <scope>NUCLEOTIDE SEQUENCE [LARGE SCALE GENOMIC DNA]</scope>
    <source>
        <strain evidence="3 4">NRRL NRS 1219</strain>
    </source>
</reference>
<dbReference type="GeneID" id="82810180"/>
<evidence type="ECO:0000313" key="4">
    <source>
        <dbReference type="Proteomes" id="UP000276178"/>
    </source>
</evidence>
<sequence length="218" mass="25583">MENKQTTFYRKYPRTFHLPWSRSKTDDDRILRDTSHFVGKEIVVTEKLDGENTSLYRDYMHARSIDSRDHPSRHWVKMLHGSIAHLLPPGYRICGENVFAKHSIGYAELTSYFYLFSVWDDQNVCLGWDDTVEWAELLGLKTPPVLYRGPWDEEKVKACYTRQSVFGGEQEGYVVRLTTSFAYADFKYSAAKFVRKNHVQTDQHWMAKAVEPNMLKLE</sequence>
<keyword evidence="3" id="KW-0436">Ligase</keyword>